<dbReference type="Proteomes" id="UP000663842">
    <property type="component" value="Unassembled WGS sequence"/>
</dbReference>
<accession>A0A816S0Y2</accession>
<comment type="caution">
    <text evidence="3">The sequence shown here is derived from an EMBL/GenBank/DDBJ whole genome shotgun (WGS) entry which is preliminary data.</text>
</comment>
<feature type="compositionally biased region" description="Low complexity" evidence="1">
    <location>
        <begin position="134"/>
        <end position="148"/>
    </location>
</feature>
<feature type="compositionally biased region" description="Polar residues" evidence="1">
    <location>
        <begin position="149"/>
        <end position="160"/>
    </location>
</feature>
<dbReference type="Proteomes" id="UP000663856">
    <property type="component" value="Unassembled WGS sequence"/>
</dbReference>
<evidence type="ECO:0000313" key="2">
    <source>
        <dbReference type="EMBL" id="CAF1930038.1"/>
    </source>
</evidence>
<reference evidence="3" key="1">
    <citation type="submission" date="2021-02" db="EMBL/GenBank/DDBJ databases">
        <authorList>
            <person name="Nowell W R."/>
        </authorList>
    </citation>
    <scope>NUCLEOTIDE SEQUENCE</scope>
</reference>
<dbReference type="Proteomes" id="UP000663887">
    <property type="component" value="Unassembled WGS sequence"/>
</dbReference>
<dbReference type="EMBL" id="CAJOBF010001932">
    <property type="protein sequence ID" value="CAF3996499.1"/>
    <property type="molecule type" value="Genomic_DNA"/>
</dbReference>
<dbReference type="EMBL" id="CAJNRG010005650">
    <property type="protein sequence ID" value="CAF2079676.1"/>
    <property type="molecule type" value="Genomic_DNA"/>
</dbReference>
<dbReference type="EMBL" id="CAJNRF010000025">
    <property type="protein sequence ID" value="CAF1930038.1"/>
    <property type="molecule type" value="Genomic_DNA"/>
</dbReference>
<sequence length="313" mass="35168">MPLQALDTSILPPGALSFYDDNFYNLVKNIAGTTEAKLLEIQGIRSVYSFLHTDDIFEILTIQCSALNDIKAIVCLEADDKTFIIKPGYRGNIRYLYQLLHQKHEEYLKEIPSKPKRNKPSMSQQNANNFVDNSQHSIQSSSTSSSRQNHATPSNNSSTTNRHDFVIHTLNEWINKQGITYGIPKVKLIENEDFRLFINDDDTDTLPSISCSCGIKVQLGIIRGSISLSNYYKHLKSKSCIIKKKISKHINGESSKIIDDESSDAETSQNNSNSKDIQCLTSVSSMNEPATIGKSNKRTTDQDNNSLSKKKRI</sequence>
<feature type="region of interest" description="Disordered" evidence="1">
    <location>
        <begin position="134"/>
        <end position="161"/>
    </location>
</feature>
<evidence type="ECO:0000256" key="1">
    <source>
        <dbReference type="SAM" id="MobiDB-lite"/>
    </source>
</evidence>
<protein>
    <submittedName>
        <fullName evidence="3">Uncharacterized protein</fullName>
    </submittedName>
</protein>
<gene>
    <name evidence="4" type="ORF">UXM345_LOCUS15917</name>
    <name evidence="2" type="ORF">WKI299_LOCUS420</name>
    <name evidence="3" type="ORF">XDN619_LOCUS14362</name>
</gene>
<evidence type="ECO:0000313" key="4">
    <source>
        <dbReference type="EMBL" id="CAF3996499.1"/>
    </source>
</evidence>
<dbReference type="AlphaFoldDB" id="A0A816S0Y2"/>
<evidence type="ECO:0000313" key="3">
    <source>
        <dbReference type="EMBL" id="CAF2079676.1"/>
    </source>
</evidence>
<organism evidence="3 5">
    <name type="scientific">Rotaria magnacalcarata</name>
    <dbReference type="NCBI Taxonomy" id="392030"/>
    <lineage>
        <taxon>Eukaryota</taxon>
        <taxon>Metazoa</taxon>
        <taxon>Spiralia</taxon>
        <taxon>Gnathifera</taxon>
        <taxon>Rotifera</taxon>
        <taxon>Eurotatoria</taxon>
        <taxon>Bdelloidea</taxon>
        <taxon>Philodinida</taxon>
        <taxon>Philodinidae</taxon>
        <taxon>Rotaria</taxon>
    </lineage>
</organism>
<evidence type="ECO:0000313" key="5">
    <source>
        <dbReference type="Proteomes" id="UP000663887"/>
    </source>
</evidence>
<feature type="region of interest" description="Disordered" evidence="1">
    <location>
        <begin position="257"/>
        <end position="313"/>
    </location>
</feature>
<proteinExistence type="predicted"/>
<feature type="compositionally biased region" description="Polar residues" evidence="1">
    <location>
        <begin position="265"/>
        <end position="288"/>
    </location>
</feature>
<name>A0A816S0Y2_9BILA</name>